<dbReference type="CDD" id="cd02955">
    <property type="entry name" value="SSP411"/>
    <property type="match status" value="1"/>
</dbReference>
<dbReference type="PANTHER" id="PTHR42899:SF1">
    <property type="entry name" value="SPERMATOGENESIS-ASSOCIATED PROTEIN 20"/>
    <property type="match status" value="1"/>
</dbReference>
<keyword evidence="1" id="KW-0732">Signal</keyword>
<accession>A0ABZ0IUM1</accession>
<dbReference type="Proteomes" id="UP001302349">
    <property type="component" value="Chromosome"/>
</dbReference>
<dbReference type="InterPro" id="IPR036249">
    <property type="entry name" value="Thioredoxin-like_sf"/>
</dbReference>
<keyword evidence="4" id="KW-1185">Reference proteome</keyword>
<organism evidence="3 4">
    <name type="scientific">Imperialibacter roseus</name>
    <dbReference type="NCBI Taxonomy" id="1324217"/>
    <lineage>
        <taxon>Bacteria</taxon>
        <taxon>Pseudomonadati</taxon>
        <taxon>Bacteroidota</taxon>
        <taxon>Cytophagia</taxon>
        <taxon>Cytophagales</taxon>
        <taxon>Flammeovirgaceae</taxon>
        <taxon>Imperialibacter</taxon>
    </lineage>
</organism>
<feature type="signal peptide" evidence="1">
    <location>
        <begin position="1"/>
        <end position="27"/>
    </location>
</feature>
<dbReference type="InterPro" id="IPR004879">
    <property type="entry name" value="Ssp411-like_TRX"/>
</dbReference>
<proteinExistence type="predicted"/>
<dbReference type="Pfam" id="PF03190">
    <property type="entry name" value="Thioredox_DsbH"/>
    <property type="match status" value="1"/>
</dbReference>
<dbReference type="PIRSF" id="PIRSF006402">
    <property type="entry name" value="UCP006402_thioredoxin"/>
    <property type="match status" value="1"/>
</dbReference>
<dbReference type="PANTHER" id="PTHR42899">
    <property type="entry name" value="SPERMATOGENESIS-ASSOCIATED PROTEIN 20"/>
    <property type="match status" value="1"/>
</dbReference>
<dbReference type="Gene3D" id="3.40.30.10">
    <property type="entry name" value="Glutaredoxin"/>
    <property type="match status" value="1"/>
</dbReference>
<dbReference type="EMBL" id="CP136051">
    <property type="protein sequence ID" value="WOK08291.1"/>
    <property type="molecule type" value="Genomic_DNA"/>
</dbReference>
<feature type="domain" description="Spermatogenesis-associated protein 20-like TRX" evidence="2">
    <location>
        <begin position="33"/>
        <end position="185"/>
    </location>
</feature>
<feature type="chain" id="PRO_5045780856" evidence="1">
    <location>
        <begin position="28"/>
        <end position="701"/>
    </location>
</feature>
<dbReference type="InterPro" id="IPR008928">
    <property type="entry name" value="6-hairpin_glycosidase_sf"/>
</dbReference>
<evidence type="ECO:0000259" key="2">
    <source>
        <dbReference type="Pfam" id="PF03190"/>
    </source>
</evidence>
<dbReference type="SUPFAM" id="SSF48208">
    <property type="entry name" value="Six-hairpin glycosidases"/>
    <property type="match status" value="1"/>
</dbReference>
<protein>
    <submittedName>
        <fullName evidence="3">Thioredoxin domain-containing protein</fullName>
    </submittedName>
</protein>
<name>A0ABZ0IUM1_9BACT</name>
<evidence type="ECO:0000313" key="3">
    <source>
        <dbReference type="EMBL" id="WOK08291.1"/>
    </source>
</evidence>
<reference evidence="3 4" key="1">
    <citation type="journal article" date="2023" name="Microbiol. Resour. Announc.">
        <title>Complete Genome Sequence of Imperialibacter roseus strain P4T.</title>
        <authorList>
            <person name="Tizabi D.R."/>
            <person name="Bachvaroff T."/>
            <person name="Hill R.T."/>
        </authorList>
    </citation>
    <scope>NUCLEOTIDE SEQUENCE [LARGE SCALE GENOMIC DNA]</scope>
    <source>
        <strain evidence="3 4">P4T</strain>
    </source>
</reference>
<dbReference type="RefSeq" id="WP_317490937.1">
    <property type="nucleotide sequence ID" value="NZ_CP136051.1"/>
</dbReference>
<evidence type="ECO:0000313" key="4">
    <source>
        <dbReference type="Proteomes" id="UP001302349"/>
    </source>
</evidence>
<dbReference type="InterPro" id="IPR024705">
    <property type="entry name" value="Ssp411"/>
</dbReference>
<dbReference type="SUPFAM" id="SSF52833">
    <property type="entry name" value="Thioredoxin-like"/>
    <property type="match status" value="1"/>
</dbReference>
<gene>
    <name evidence="3" type="ORF">RT717_06525</name>
</gene>
<dbReference type="Gene3D" id="1.50.10.20">
    <property type="match status" value="1"/>
</dbReference>
<sequence length="701" mass="78724">MRVERKGWAWVVLTALVCAGCSSPATENTVSLNRLAKASSPYLREHADNPVDWYEWGDEALTKATSESKPLIISIGYASCHWCHVMEEESFMDTTVARIMNANFVAIKIDREERPDVDQVYIDAAQLISGRAGWPLNAFALPNGKPFYAGTYFPKDQWINLLNQITEAYKSDRLNVDKQAAAVTEGILENNMIASAESEANTELLQTYQGIFTNWEPELDYLSGGLAGAPKFPMPVVWEFLLQEHRQNNSERTLKVVSTTLDAMAAGGIYDHLAGGFARYSTDAEWRVPHFEKMLYDNGQLVSLYAHAYQLTKNQAYARVVEETLSFVGDELTSPQSGFYSSLNADSEGEEGTFYVWTKAEIEALLDTKSAELFCDYYGITPEGNWEHWKNVLYRQTGLSKLATKPTLTADAATTAIEKSRKRLLAARNKRIRPSLDDKILTSWNALMLSGYIDAYWAFGKPEYLDIALRNADFLKKNMIRSDGGLWRSYTNGGPSIEAFLDDYAFLSLAFIQLYQATFDISWLEQARSLADYAVTHFHDTSTGFFYYTSNKSEQLVARKFEIADQVIPSSNAAMAEVLFKLGHYYESAAYLDMSMKMVSSLSKDFTQSGPYFAKWASLMGLLLNEPFEVAVMGPDALEKSRLLMKEYHPGMLLMGGDSENLPLLENKLVEGETIIYVCQNKVCKLPVKSVEQALKQLSGN</sequence>
<evidence type="ECO:0000256" key="1">
    <source>
        <dbReference type="SAM" id="SignalP"/>
    </source>
</evidence>